<gene>
    <name evidence="2" type="ORF">CPELLU_LOCUS17361</name>
</gene>
<evidence type="ECO:0000313" key="2">
    <source>
        <dbReference type="EMBL" id="CAG8796374.1"/>
    </source>
</evidence>
<dbReference type="EMBL" id="CAJVQA010029216">
    <property type="protein sequence ID" value="CAG8796374.1"/>
    <property type="molecule type" value="Genomic_DNA"/>
</dbReference>
<comment type="caution">
    <text evidence="2">The sequence shown here is derived from an EMBL/GenBank/DDBJ whole genome shotgun (WGS) entry which is preliminary data.</text>
</comment>
<sequence length="128" mass="14788">HQKCLYEEAISEEPSALPIKAVIHRAPKRSLWLLITMKERLVEWINKCRKEQNAVTRNMVDLQLIVKAFKCCGVSVKMDGTEDDQVFDYELLNENPTDENDENSEVINGDDSEGEIYEEVEGDNNVWE</sequence>
<proteinExistence type="predicted"/>
<feature type="non-terminal residue" evidence="2">
    <location>
        <position position="1"/>
    </location>
</feature>
<dbReference type="OrthoDB" id="10429879at2759"/>
<feature type="compositionally biased region" description="Acidic residues" evidence="1">
    <location>
        <begin position="96"/>
        <end position="122"/>
    </location>
</feature>
<accession>A0A9N9JVR9</accession>
<evidence type="ECO:0000256" key="1">
    <source>
        <dbReference type="SAM" id="MobiDB-lite"/>
    </source>
</evidence>
<name>A0A9N9JVR9_9GLOM</name>
<reference evidence="2" key="1">
    <citation type="submission" date="2021-06" db="EMBL/GenBank/DDBJ databases">
        <authorList>
            <person name="Kallberg Y."/>
            <person name="Tangrot J."/>
            <person name="Rosling A."/>
        </authorList>
    </citation>
    <scope>NUCLEOTIDE SEQUENCE</scope>
    <source>
        <strain evidence="2">FL966</strain>
    </source>
</reference>
<organism evidence="2 3">
    <name type="scientific">Cetraspora pellucida</name>
    <dbReference type="NCBI Taxonomy" id="1433469"/>
    <lineage>
        <taxon>Eukaryota</taxon>
        <taxon>Fungi</taxon>
        <taxon>Fungi incertae sedis</taxon>
        <taxon>Mucoromycota</taxon>
        <taxon>Glomeromycotina</taxon>
        <taxon>Glomeromycetes</taxon>
        <taxon>Diversisporales</taxon>
        <taxon>Gigasporaceae</taxon>
        <taxon>Cetraspora</taxon>
    </lineage>
</organism>
<dbReference type="Proteomes" id="UP000789759">
    <property type="component" value="Unassembled WGS sequence"/>
</dbReference>
<protein>
    <submittedName>
        <fullName evidence="2">13296_t:CDS:1</fullName>
    </submittedName>
</protein>
<dbReference type="AlphaFoldDB" id="A0A9N9JVR9"/>
<keyword evidence="3" id="KW-1185">Reference proteome</keyword>
<evidence type="ECO:0000313" key="3">
    <source>
        <dbReference type="Proteomes" id="UP000789759"/>
    </source>
</evidence>
<feature type="region of interest" description="Disordered" evidence="1">
    <location>
        <begin position="94"/>
        <end position="128"/>
    </location>
</feature>